<sequence>MQTAMRRCALEPRMLHAQRKSVKVLSHDLTKHLDFIHKAFHSFEKEFKKTAVHLEIYKYLMRIKN</sequence>
<evidence type="ECO:0000313" key="1">
    <source>
        <dbReference type="EMBL" id="RNL38215.1"/>
    </source>
</evidence>
<reference evidence="2" key="1">
    <citation type="submission" date="2018-05" db="EMBL/GenBank/DDBJ databases">
        <title>Genome Sequencing of selected type strains of the family Eggerthellaceae.</title>
        <authorList>
            <person name="Danylec N."/>
            <person name="Stoll D.A."/>
            <person name="Doetsch A."/>
            <person name="Huch M."/>
        </authorList>
    </citation>
    <scope>NUCLEOTIDE SEQUENCE [LARGE SCALE GENOMIC DNA]</scope>
    <source>
        <strain evidence="2">DSM 24851</strain>
    </source>
</reference>
<dbReference type="Proteomes" id="UP000269591">
    <property type="component" value="Unassembled WGS sequence"/>
</dbReference>
<proteinExistence type="predicted"/>
<comment type="caution">
    <text evidence="1">The sequence shown here is derived from an EMBL/GenBank/DDBJ whole genome shotgun (WGS) entry which is preliminary data.</text>
</comment>
<accession>A0A3N0ATQ4</accession>
<name>A0A3N0ATQ4_9ACTN</name>
<keyword evidence="2" id="KW-1185">Reference proteome</keyword>
<dbReference type="EMBL" id="QIBX01000019">
    <property type="protein sequence ID" value="RNL38215.1"/>
    <property type="molecule type" value="Genomic_DNA"/>
</dbReference>
<evidence type="ECO:0000313" key="2">
    <source>
        <dbReference type="Proteomes" id="UP000269591"/>
    </source>
</evidence>
<dbReference type="AlphaFoldDB" id="A0A3N0ATQ4"/>
<gene>
    <name evidence="1" type="ORF">DMP06_09350</name>
</gene>
<protein>
    <submittedName>
        <fullName evidence="1">Uncharacterized protein</fullName>
    </submittedName>
</protein>
<organism evidence="1 2">
    <name type="scientific">Slackia equolifaciens</name>
    <dbReference type="NCBI Taxonomy" id="498718"/>
    <lineage>
        <taxon>Bacteria</taxon>
        <taxon>Bacillati</taxon>
        <taxon>Actinomycetota</taxon>
        <taxon>Coriobacteriia</taxon>
        <taxon>Eggerthellales</taxon>
        <taxon>Eggerthellaceae</taxon>
        <taxon>Slackia</taxon>
    </lineage>
</organism>